<dbReference type="InterPro" id="IPR001647">
    <property type="entry name" value="HTH_TetR"/>
</dbReference>
<dbReference type="InterPro" id="IPR050109">
    <property type="entry name" value="HTH-type_TetR-like_transc_reg"/>
</dbReference>
<dbReference type="PRINTS" id="PR00455">
    <property type="entry name" value="HTHTETR"/>
</dbReference>
<evidence type="ECO:0000259" key="5">
    <source>
        <dbReference type="PROSITE" id="PS50977"/>
    </source>
</evidence>
<evidence type="ECO:0000256" key="2">
    <source>
        <dbReference type="ARBA" id="ARBA00023125"/>
    </source>
</evidence>
<organism evidence="6 7">
    <name type="scientific">Amycolatopsis pigmentata</name>
    <dbReference type="NCBI Taxonomy" id="450801"/>
    <lineage>
        <taxon>Bacteria</taxon>
        <taxon>Bacillati</taxon>
        <taxon>Actinomycetota</taxon>
        <taxon>Actinomycetes</taxon>
        <taxon>Pseudonocardiales</taxon>
        <taxon>Pseudonocardiaceae</taxon>
        <taxon>Amycolatopsis</taxon>
    </lineage>
</organism>
<dbReference type="RefSeq" id="WP_378261873.1">
    <property type="nucleotide sequence ID" value="NZ_JBHUKR010000004.1"/>
</dbReference>
<dbReference type="Pfam" id="PF00440">
    <property type="entry name" value="TetR_N"/>
    <property type="match status" value="1"/>
</dbReference>
<keyword evidence="3" id="KW-0804">Transcription</keyword>
<keyword evidence="1" id="KW-0805">Transcription regulation</keyword>
<feature type="domain" description="HTH tetR-type" evidence="5">
    <location>
        <begin position="5"/>
        <end position="65"/>
    </location>
</feature>
<dbReference type="PANTHER" id="PTHR30055:SF234">
    <property type="entry name" value="HTH-TYPE TRANSCRIPTIONAL REGULATOR BETI"/>
    <property type="match status" value="1"/>
</dbReference>
<reference evidence="7" key="1">
    <citation type="journal article" date="2019" name="Int. J. Syst. Evol. Microbiol.">
        <title>The Global Catalogue of Microorganisms (GCM) 10K type strain sequencing project: providing services to taxonomists for standard genome sequencing and annotation.</title>
        <authorList>
            <consortium name="The Broad Institute Genomics Platform"/>
            <consortium name="The Broad Institute Genome Sequencing Center for Infectious Disease"/>
            <person name="Wu L."/>
            <person name="Ma J."/>
        </authorList>
    </citation>
    <scope>NUCLEOTIDE SEQUENCE [LARGE SCALE GENOMIC DNA]</scope>
    <source>
        <strain evidence="7">CGMCC 4.7645</strain>
    </source>
</reference>
<evidence type="ECO:0000256" key="4">
    <source>
        <dbReference type="PROSITE-ProRule" id="PRU00335"/>
    </source>
</evidence>
<proteinExistence type="predicted"/>
<evidence type="ECO:0000256" key="1">
    <source>
        <dbReference type="ARBA" id="ARBA00023015"/>
    </source>
</evidence>
<dbReference type="PROSITE" id="PS50977">
    <property type="entry name" value="HTH_TETR_2"/>
    <property type="match status" value="1"/>
</dbReference>
<dbReference type="PANTHER" id="PTHR30055">
    <property type="entry name" value="HTH-TYPE TRANSCRIPTIONAL REGULATOR RUTR"/>
    <property type="match status" value="1"/>
</dbReference>
<dbReference type="Gene3D" id="1.10.357.10">
    <property type="entry name" value="Tetracycline Repressor, domain 2"/>
    <property type="match status" value="1"/>
</dbReference>
<protein>
    <submittedName>
        <fullName evidence="6">TetR/AcrR family transcriptional regulator</fullName>
    </submittedName>
</protein>
<dbReference type="SUPFAM" id="SSF46689">
    <property type="entry name" value="Homeodomain-like"/>
    <property type="match status" value="1"/>
</dbReference>
<dbReference type="InterPro" id="IPR009057">
    <property type="entry name" value="Homeodomain-like_sf"/>
</dbReference>
<dbReference type="EMBL" id="JBHUKR010000004">
    <property type="protein sequence ID" value="MFD2415774.1"/>
    <property type="molecule type" value="Genomic_DNA"/>
</dbReference>
<sequence length="200" mass="21681">MPRLVHDTSAILDAAVRLLAAGSADAITIASVIREAGVSSGSVYHRFPNRAALLAAVWNRAVQRFHNELYPLFGDEPVDAAAALGRRTVSWCRANPADARVLLAGLGSFEPAAWPAESRSLREADQARWDKHIRRLVKDLKAATGRETAEVLLVVVDLPYAAVRRYLAINREIPASLEGIVERLIRSMLTSAAPPAPECA</sequence>
<feature type="DNA-binding region" description="H-T-H motif" evidence="4">
    <location>
        <begin position="28"/>
        <end position="47"/>
    </location>
</feature>
<keyword evidence="2 4" id="KW-0238">DNA-binding</keyword>
<gene>
    <name evidence="6" type="ORF">ACFSXZ_05475</name>
</gene>
<name>A0ABW5FMD5_9PSEU</name>
<evidence type="ECO:0000256" key="3">
    <source>
        <dbReference type="ARBA" id="ARBA00023163"/>
    </source>
</evidence>
<evidence type="ECO:0000313" key="7">
    <source>
        <dbReference type="Proteomes" id="UP001597417"/>
    </source>
</evidence>
<comment type="caution">
    <text evidence="6">The sequence shown here is derived from an EMBL/GenBank/DDBJ whole genome shotgun (WGS) entry which is preliminary data.</text>
</comment>
<evidence type="ECO:0000313" key="6">
    <source>
        <dbReference type="EMBL" id="MFD2415774.1"/>
    </source>
</evidence>
<dbReference type="Proteomes" id="UP001597417">
    <property type="component" value="Unassembled WGS sequence"/>
</dbReference>
<keyword evidence="7" id="KW-1185">Reference proteome</keyword>
<accession>A0ABW5FMD5</accession>